<feature type="transmembrane region" description="Helical" evidence="7">
    <location>
        <begin position="406"/>
        <end position="429"/>
    </location>
</feature>
<dbReference type="GeneID" id="19467737"/>
<keyword evidence="2" id="KW-0813">Transport</keyword>
<evidence type="ECO:0000256" key="3">
    <source>
        <dbReference type="ARBA" id="ARBA00022692"/>
    </source>
</evidence>
<gene>
    <name evidence="9" type="ORF">GLAREA_08689</name>
</gene>
<reference evidence="9 10" key="1">
    <citation type="journal article" date="2013" name="BMC Genomics">
        <title>Genomics-driven discovery of the pneumocandin biosynthetic gene cluster in the fungus Glarea lozoyensis.</title>
        <authorList>
            <person name="Chen L."/>
            <person name="Yue Q."/>
            <person name="Zhang X."/>
            <person name="Xiang M."/>
            <person name="Wang C."/>
            <person name="Li S."/>
            <person name="Che Y."/>
            <person name="Ortiz-Lopez F.J."/>
            <person name="Bills G.F."/>
            <person name="Liu X."/>
            <person name="An Z."/>
        </authorList>
    </citation>
    <scope>NUCLEOTIDE SEQUENCE [LARGE SCALE GENOMIC DNA]</scope>
    <source>
        <strain evidence="10">ATCC 20868 / MF5171</strain>
    </source>
</reference>
<keyword evidence="4 7" id="KW-1133">Transmembrane helix</keyword>
<evidence type="ECO:0000256" key="7">
    <source>
        <dbReference type="SAM" id="Phobius"/>
    </source>
</evidence>
<name>S3DX33_GLAL2</name>
<dbReference type="OMA" id="DQENFRY"/>
<evidence type="ECO:0000256" key="4">
    <source>
        <dbReference type="ARBA" id="ARBA00022989"/>
    </source>
</evidence>
<dbReference type="GO" id="GO:0016020">
    <property type="term" value="C:membrane"/>
    <property type="evidence" value="ECO:0007669"/>
    <property type="project" value="UniProtKB-SubCell"/>
</dbReference>
<keyword evidence="3 7" id="KW-0812">Transmembrane</keyword>
<dbReference type="SUPFAM" id="SSF103473">
    <property type="entry name" value="MFS general substrate transporter"/>
    <property type="match status" value="1"/>
</dbReference>
<evidence type="ECO:0000256" key="6">
    <source>
        <dbReference type="SAM" id="MobiDB-lite"/>
    </source>
</evidence>
<feature type="transmembrane region" description="Helical" evidence="7">
    <location>
        <begin position="348"/>
        <end position="369"/>
    </location>
</feature>
<dbReference type="eggNOG" id="KOG2533">
    <property type="taxonomic scope" value="Eukaryota"/>
</dbReference>
<dbReference type="PANTHER" id="PTHR43791:SF54">
    <property type="entry name" value="MAJOR FACILITATOR SUPERFAMILY (MFS) PROFILE DOMAIN-CONTAINING PROTEIN-RELATED"/>
    <property type="match status" value="1"/>
</dbReference>
<proteinExistence type="predicted"/>
<dbReference type="OrthoDB" id="310895at2759"/>
<dbReference type="Gene3D" id="1.20.1250.20">
    <property type="entry name" value="MFS general substrate transporter like domains"/>
    <property type="match status" value="2"/>
</dbReference>
<feature type="transmembrane region" description="Helical" evidence="7">
    <location>
        <begin position="375"/>
        <end position="394"/>
    </location>
</feature>
<feature type="transmembrane region" description="Helical" evidence="7">
    <location>
        <begin position="149"/>
        <end position="172"/>
    </location>
</feature>
<evidence type="ECO:0000313" key="10">
    <source>
        <dbReference type="Proteomes" id="UP000016922"/>
    </source>
</evidence>
<feature type="transmembrane region" description="Helical" evidence="7">
    <location>
        <begin position="441"/>
        <end position="462"/>
    </location>
</feature>
<dbReference type="GO" id="GO:0022857">
    <property type="term" value="F:transmembrane transporter activity"/>
    <property type="evidence" value="ECO:0007669"/>
    <property type="project" value="InterPro"/>
</dbReference>
<dbReference type="HOGENOM" id="CLU_001265_0_1_1"/>
<evidence type="ECO:0000256" key="5">
    <source>
        <dbReference type="ARBA" id="ARBA00023136"/>
    </source>
</evidence>
<dbReference type="PROSITE" id="PS50850">
    <property type="entry name" value="MFS"/>
    <property type="match status" value="1"/>
</dbReference>
<feature type="compositionally biased region" description="Basic and acidic residues" evidence="6">
    <location>
        <begin position="1"/>
        <end position="18"/>
    </location>
</feature>
<feature type="transmembrane region" description="Helical" evidence="7">
    <location>
        <begin position="184"/>
        <end position="205"/>
    </location>
</feature>
<dbReference type="EMBL" id="KE145352">
    <property type="protein sequence ID" value="EPE36526.1"/>
    <property type="molecule type" value="Genomic_DNA"/>
</dbReference>
<dbReference type="InterPro" id="IPR036259">
    <property type="entry name" value="MFS_trans_sf"/>
</dbReference>
<dbReference type="InterPro" id="IPR020846">
    <property type="entry name" value="MFS_dom"/>
</dbReference>
<sequence>MDSEKVVVNDAPALEKKSPRSQNSTSSPDFSTGETDFTTISAAEDRRLTTKLDLKVIPILGLLYLICFLDRTNIANARLAGLEKGLDMPKKGFNTALWIFYIPFVLAEVPSNIILALPYVKPNLWLGGMTFILGILSMCQGLTHSYEGLLALRFLMGIMEASLPAGAGLLIASYYRKKELALRFCLFLSLGLLGSCFSGLLAYALMDLDGKAGLEGWQWIFIVEGLATIVFSFIALVFVPHFPAKDSWLSETDRSRLLARLEADKGEASTINRPLIKVLFDPRIWSMTLLFFCADVSAGSLSSFNPTIVSQLGWTARRAQVMTMPIWIVGIIGPVTSAFLAGRWNSRAVFLAPAIICSLVGWVIHYVQLSYGVRYMAQFLISLGTFIQMSLYIGWLSANLRGPKELGVGTAIILGVGNCANFVSSNIFITTEAPRYPTGFSVGMALTALALPVLGGVVLWFWMHNKKIRARMAAGAVLDNQVDFIYVI</sequence>
<dbReference type="AlphaFoldDB" id="S3DX33"/>
<keyword evidence="10" id="KW-1185">Reference proteome</keyword>
<comment type="subcellular location">
    <subcellularLocation>
        <location evidence="1">Membrane</location>
        <topology evidence="1">Multi-pass membrane protein</topology>
    </subcellularLocation>
</comment>
<feature type="transmembrane region" description="Helical" evidence="7">
    <location>
        <begin position="284"/>
        <end position="304"/>
    </location>
</feature>
<feature type="domain" description="Major facilitator superfamily (MFS) profile" evidence="8">
    <location>
        <begin position="56"/>
        <end position="467"/>
    </location>
</feature>
<keyword evidence="5 7" id="KW-0472">Membrane</keyword>
<dbReference type="FunFam" id="1.20.1250.20:FF:000057">
    <property type="entry name" value="MFS general substrate transporter"/>
    <property type="match status" value="1"/>
</dbReference>
<organism evidence="9 10">
    <name type="scientific">Glarea lozoyensis (strain ATCC 20868 / MF5171)</name>
    <dbReference type="NCBI Taxonomy" id="1116229"/>
    <lineage>
        <taxon>Eukaryota</taxon>
        <taxon>Fungi</taxon>
        <taxon>Dikarya</taxon>
        <taxon>Ascomycota</taxon>
        <taxon>Pezizomycotina</taxon>
        <taxon>Leotiomycetes</taxon>
        <taxon>Helotiales</taxon>
        <taxon>Helotiaceae</taxon>
        <taxon>Glarea</taxon>
    </lineage>
</organism>
<feature type="transmembrane region" description="Helical" evidence="7">
    <location>
        <begin position="324"/>
        <end position="341"/>
    </location>
</feature>
<feature type="transmembrane region" description="Helical" evidence="7">
    <location>
        <begin position="217"/>
        <end position="239"/>
    </location>
</feature>
<feature type="transmembrane region" description="Helical" evidence="7">
    <location>
        <begin position="95"/>
        <end position="117"/>
    </location>
</feature>
<accession>S3DX33</accession>
<dbReference type="PANTHER" id="PTHR43791">
    <property type="entry name" value="PERMEASE-RELATED"/>
    <property type="match status" value="1"/>
</dbReference>
<feature type="transmembrane region" description="Helical" evidence="7">
    <location>
        <begin position="124"/>
        <end position="143"/>
    </location>
</feature>
<dbReference type="Proteomes" id="UP000016922">
    <property type="component" value="Unassembled WGS sequence"/>
</dbReference>
<feature type="region of interest" description="Disordered" evidence="6">
    <location>
        <begin position="1"/>
        <end position="34"/>
    </location>
</feature>
<dbReference type="Pfam" id="PF07690">
    <property type="entry name" value="MFS_1"/>
    <property type="match status" value="1"/>
</dbReference>
<dbReference type="InterPro" id="IPR011701">
    <property type="entry name" value="MFS"/>
</dbReference>
<evidence type="ECO:0000313" key="9">
    <source>
        <dbReference type="EMBL" id="EPE36526.1"/>
    </source>
</evidence>
<feature type="transmembrane region" description="Helical" evidence="7">
    <location>
        <begin position="56"/>
        <end position="75"/>
    </location>
</feature>
<feature type="compositionally biased region" description="Polar residues" evidence="6">
    <location>
        <begin position="20"/>
        <end position="34"/>
    </location>
</feature>
<dbReference type="RefSeq" id="XP_008075841.1">
    <property type="nucleotide sequence ID" value="XM_008077650.1"/>
</dbReference>
<evidence type="ECO:0000256" key="1">
    <source>
        <dbReference type="ARBA" id="ARBA00004141"/>
    </source>
</evidence>
<evidence type="ECO:0000256" key="2">
    <source>
        <dbReference type="ARBA" id="ARBA00022448"/>
    </source>
</evidence>
<evidence type="ECO:0000259" key="8">
    <source>
        <dbReference type="PROSITE" id="PS50850"/>
    </source>
</evidence>
<protein>
    <submittedName>
        <fullName evidence="9">MFS general substrate transporter</fullName>
    </submittedName>
</protein>
<dbReference type="KEGG" id="glz:GLAREA_08689"/>